<keyword evidence="2 3" id="KW-0371">Homeobox</keyword>
<dbReference type="Gene3D" id="1.10.10.60">
    <property type="entry name" value="Homeodomain-like"/>
    <property type="match status" value="1"/>
</dbReference>
<proteinExistence type="evidence at transcript level"/>
<protein>
    <submittedName>
        <fullName evidence="5">NK homeodomain protein</fullName>
    </submittedName>
</protein>
<dbReference type="EMBL" id="EF434869">
    <property type="protein sequence ID" value="ABR28385.1"/>
    <property type="molecule type" value="mRNA"/>
</dbReference>
<evidence type="ECO:0000259" key="4">
    <source>
        <dbReference type="PROSITE" id="PS50071"/>
    </source>
</evidence>
<keyword evidence="2 3" id="KW-0539">Nucleus</keyword>
<organism evidence="5">
    <name type="scientific">Plakortis simplex</name>
    <dbReference type="NCBI Taxonomy" id="252963"/>
    <lineage>
        <taxon>Eukaryota</taxon>
        <taxon>Metazoa</taxon>
        <taxon>Porifera</taxon>
        <taxon>Homoscleromorpha</taxon>
        <taxon>Homosclerophorida</taxon>
        <taxon>Plakinidae</taxon>
        <taxon>Plakortis</taxon>
    </lineage>
</organism>
<dbReference type="GO" id="GO:0005634">
    <property type="term" value="C:nucleus"/>
    <property type="evidence" value="ECO:0007669"/>
    <property type="project" value="UniProtKB-SubCell"/>
</dbReference>
<evidence type="ECO:0000256" key="3">
    <source>
        <dbReference type="RuleBase" id="RU000682"/>
    </source>
</evidence>
<dbReference type="CDD" id="cd00086">
    <property type="entry name" value="homeodomain"/>
    <property type="match status" value="1"/>
</dbReference>
<feature type="domain" description="Homeobox" evidence="4">
    <location>
        <begin position="1"/>
        <end position="39"/>
    </location>
</feature>
<dbReference type="GO" id="GO:0030154">
    <property type="term" value="P:cell differentiation"/>
    <property type="evidence" value="ECO:0007669"/>
    <property type="project" value="TreeGrafter"/>
</dbReference>
<evidence type="ECO:0000313" key="5">
    <source>
        <dbReference type="EMBL" id="ABR28385.1"/>
    </source>
</evidence>
<dbReference type="AlphaFoldDB" id="B6C760"/>
<keyword evidence="2 3" id="KW-0238">DNA-binding</keyword>
<sequence length="39" mass="4555">TGRQVYELEKKFKVKRYLTAPERSDLAKLLGMSETQVKI</sequence>
<name>B6C760_9METZ</name>
<dbReference type="InterPro" id="IPR009057">
    <property type="entry name" value="Homeodomain-like_sf"/>
</dbReference>
<feature type="non-terminal residue" evidence="5">
    <location>
        <position position="39"/>
    </location>
</feature>
<evidence type="ECO:0000256" key="2">
    <source>
        <dbReference type="PROSITE-ProRule" id="PRU00108"/>
    </source>
</evidence>
<feature type="non-terminal residue" evidence="5">
    <location>
        <position position="1"/>
    </location>
</feature>
<comment type="subcellular location">
    <subcellularLocation>
        <location evidence="1 2 3">Nucleus</location>
    </subcellularLocation>
</comment>
<reference evidence="5" key="1">
    <citation type="journal article" date="2008" name="Dev. Genes Evol.">
        <title>NK homeobox genes with choanocyte-specific expression in homoscleromorph sponges.</title>
        <authorList>
            <person name="Gazave E."/>
            <person name="Lapebie P."/>
            <person name="Renard E."/>
            <person name="Bezac C."/>
            <person name="Boury-Esnault N."/>
            <person name="Vacelet J."/>
            <person name="Perez T."/>
            <person name="Manuel M."/>
            <person name="Borchiellini C."/>
        </authorList>
    </citation>
    <scope>NUCLEOTIDE SEQUENCE</scope>
</reference>
<dbReference type="PANTHER" id="PTHR24340:SF70">
    <property type="entry name" value="NK7.1, ISOFORM A"/>
    <property type="match status" value="1"/>
</dbReference>
<accession>B6C760</accession>
<dbReference type="PANTHER" id="PTHR24340">
    <property type="entry name" value="HOMEOBOX PROTEIN NKX"/>
    <property type="match status" value="1"/>
</dbReference>
<dbReference type="GO" id="GO:0000978">
    <property type="term" value="F:RNA polymerase II cis-regulatory region sequence-specific DNA binding"/>
    <property type="evidence" value="ECO:0007669"/>
    <property type="project" value="TreeGrafter"/>
</dbReference>
<dbReference type="SUPFAM" id="SSF46689">
    <property type="entry name" value="Homeodomain-like"/>
    <property type="match status" value="1"/>
</dbReference>
<dbReference type="Pfam" id="PF00046">
    <property type="entry name" value="Homeodomain"/>
    <property type="match status" value="1"/>
</dbReference>
<dbReference type="InterPro" id="IPR001356">
    <property type="entry name" value="HD"/>
</dbReference>
<evidence type="ECO:0000256" key="1">
    <source>
        <dbReference type="ARBA" id="ARBA00004123"/>
    </source>
</evidence>
<dbReference type="PROSITE" id="PS50071">
    <property type="entry name" value="HOMEOBOX_2"/>
    <property type="match status" value="1"/>
</dbReference>
<dbReference type="GO" id="GO:0000981">
    <property type="term" value="F:DNA-binding transcription factor activity, RNA polymerase II-specific"/>
    <property type="evidence" value="ECO:0007669"/>
    <property type="project" value="TreeGrafter"/>
</dbReference>
<dbReference type="InterPro" id="IPR050394">
    <property type="entry name" value="Homeobox_NK-like"/>
</dbReference>